<keyword evidence="4" id="KW-0997">Cell inner membrane</keyword>
<dbReference type="PANTHER" id="PTHR30487:SF0">
    <property type="entry name" value="PREPILIN LEADER PEPTIDASE_N-METHYLTRANSFERASE-RELATED"/>
    <property type="match status" value="1"/>
</dbReference>
<dbReference type="STRING" id="1120919.GCA_000429165_01716"/>
<keyword evidence="6 10" id="KW-1133">Transmembrane helix</keyword>
<feature type="transmembrane region" description="Helical" evidence="10">
    <location>
        <begin position="91"/>
        <end position="111"/>
    </location>
</feature>
<evidence type="ECO:0000256" key="1">
    <source>
        <dbReference type="ARBA" id="ARBA00004429"/>
    </source>
</evidence>
<feature type="transmembrane region" description="Helical" evidence="10">
    <location>
        <begin position="143"/>
        <end position="161"/>
    </location>
</feature>
<evidence type="ECO:0000259" key="12">
    <source>
        <dbReference type="Pfam" id="PF06750"/>
    </source>
</evidence>
<protein>
    <recommendedName>
        <fullName evidence="9">Prepilin leader peptidase/N-methyltransferase</fullName>
        <ecNumber evidence="9">2.1.1.-</ecNumber>
        <ecNumber evidence="9">3.4.23.43</ecNumber>
    </recommendedName>
</protein>
<dbReference type="EC" id="3.4.23.43" evidence="9"/>
<dbReference type="InterPro" id="IPR050882">
    <property type="entry name" value="Prepilin_peptidase/N-MTase"/>
</dbReference>
<comment type="subcellular location">
    <subcellularLocation>
        <location evidence="1">Cell inner membrane</location>
        <topology evidence="1">Multi-pass membrane protein</topology>
    </subcellularLocation>
    <subcellularLocation>
        <location evidence="9">Cell membrane</location>
        <topology evidence="9">Multi-pass membrane protein</topology>
    </subcellularLocation>
</comment>
<sequence length="238" mass="25266">MLIRRIPRGEPFAVSRSHCETCQTKLGARDLAPILSWLVQKGRCRHCGANVDPQHLYVELAAFLPPLSALAGYAALHRADPLGLWSMDPVTFWFDCVLGWVLLALAWIDVICFRLPDVLTLPLLIVGLLEAVLSGDVDAAGDRALAAALGWAGLLLLGVAYRRLRGRIGLGGGDAKLLGVGGAWVGCSHLSLVLLLASCFGLLAALGGIFRGGRVSATMMLPFGPSLAAAIWIVRLAL</sequence>
<dbReference type="Pfam" id="PF01478">
    <property type="entry name" value="Peptidase_A24"/>
    <property type="match status" value="1"/>
</dbReference>
<feature type="domain" description="Prepilin type IV endopeptidase peptidase" evidence="11">
    <location>
        <begin position="96"/>
        <end position="205"/>
    </location>
</feature>
<dbReference type="GO" id="GO:0005886">
    <property type="term" value="C:plasma membrane"/>
    <property type="evidence" value="ECO:0007669"/>
    <property type="project" value="UniProtKB-SubCell"/>
</dbReference>
<feature type="transmembrane region" description="Helical" evidence="10">
    <location>
        <begin position="56"/>
        <end position="76"/>
    </location>
</feature>
<keyword evidence="3" id="KW-1003">Cell membrane</keyword>
<evidence type="ECO:0000313" key="13">
    <source>
        <dbReference type="EMBL" id="GEN59072.1"/>
    </source>
</evidence>
<reference evidence="13 14" key="1">
    <citation type="submission" date="2019-07" db="EMBL/GenBank/DDBJ databases">
        <title>Whole genome shotgun sequence of Acetobacter nitrogenifigens NBRC 105050.</title>
        <authorList>
            <person name="Hosoyama A."/>
            <person name="Uohara A."/>
            <person name="Ohji S."/>
            <person name="Ichikawa N."/>
        </authorList>
    </citation>
    <scope>NUCLEOTIDE SEQUENCE [LARGE SCALE GENOMIC DNA]</scope>
    <source>
        <strain evidence="13 14">NBRC 105050</strain>
    </source>
</reference>
<feature type="transmembrane region" description="Helical" evidence="10">
    <location>
        <begin position="182"/>
        <end position="209"/>
    </location>
</feature>
<keyword evidence="9" id="KW-0511">Multifunctional enzyme</keyword>
<dbReference type="InterPro" id="IPR010627">
    <property type="entry name" value="Prepilin_pept_A24_N"/>
</dbReference>
<evidence type="ECO:0000256" key="6">
    <source>
        <dbReference type="ARBA" id="ARBA00022989"/>
    </source>
</evidence>
<evidence type="ECO:0000256" key="9">
    <source>
        <dbReference type="RuleBase" id="RU003794"/>
    </source>
</evidence>
<comment type="similarity">
    <text evidence="2 8">Belongs to the peptidase A24 family.</text>
</comment>
<dbReference type="EMBL" id="BJYF01000005">
    <property type="protein sequence ID" value="GEN59072.1"/>
    <property type="molecule type" value="Genomic_DNA"/>
</dbReference>
<keyword evidence="9" id="KW-0645">Protease</keyword>
<dbReference type="Gene3D" id="1.20.120.1220">
    <property type="match status" value="1"/>
</dbReference>
<dbReference type="AlphaFoldDB" id="A0A511X803"/>
<comment type="function">
    <text evidence="9">Plays an essential role in type IV pili and type II pseudopili formation by proteolytically removing the leader sequence from substrate proteins and subsequently monomethylating the alpha-amino group of the newly exposed N-terminal phenylalanine.</text>
</comment>
<name>A0A511X803_9PROT</name>
<dbReference type="GO" id="GO:0006465">
    <property type="term" value="P:signal peptide processing"/>
    <property type="evidence" value="ECO:0007669"/>
    <property type="project" value="TreeGrafter"/>
</dbReference>
<dbReference type="InterPro" id="IPR000045">
    <property type="entry name" value="Prepilin_IV_endopep_pep"/>
</dbReference>
<comment type="caution">
    <text evidence="13">The sequence shown here is derived from an EMBL/GenBank/DDBJ whole genome shotgun (WGS) entry which is preliminary data.</text>
</comment>
<keyword evidence="5 9" id="KW-0812">Transmembrane</keyword>
<organism evidence="13 14">
    <name type="scientific">Acetobacter nitrogenifigens DSM 23921 = NBRC 105050</name>
    <dbReference type="NCBI Taxonomy" id="1120919"/>
    <lineage>
        <taxon>Bacteria</taxon>
        <taxon>Pseudomonadati</taxon>
        <taxon>Pseudomonadota</taxon>
        <taxon>Alphaproteobacteria</taxon>
        <taxon>Acetobacterales</taxon>
        <taxon>Acetobacteraceae</taxon>
        <taxon>Acetobacter</taxon>
    </lineage>
</organism>
<keyword evidence="9" id="KW-0378">Hydrolase</keyword>
<feature type="transmembrane region" description="Helical" evidence="10">
    <location>
        <begin position="118"/>
        <end position="137"/>
    </location>
</feature>
<dbReference type="GO" id="GO:0008168">
    <property type="term" value="F:methyltransferase activity"/>
    <property type="evidence" value="ECO:0007669"/>
    <property type="project" value="UniProtKB-KW"/>
</dbReference>
<dbReference type="PANTHER" id="PTHR30487">
    <property type="entry name" value="TYPE 4 PREPILIN-LIKE PROTEINS LEADER PEPTIDE-PROCESSING ENZYME"/>
    <property type="match status" value="1"/>
</dbReference>
<evidence type="ECO:0000256" key="2">
    <source>
        <dbReference type="ARBA" id="ARBA00005801"/>
    </source>
</evidence>
<dbReference type="Pfam" id="PF06750">
    <property type="entry name" value="A24_N_bact"/>
    <property type="match status" value="1"/>
</dbReference>
<evidence type="ECO:0000256" key="3">
    <source>
        <dbReference type="ARBA" id="ARBA00022475"/>
    </source>
</evidence>
<evidence type="ECO:0000256" key="7">
    <source>
        <dbReference type="ARBA" id="ARBA00023136"/>
    </source>
</evidence>
<evidence type="ECO:0000259" key="11">
    <source>
        <dbReference type="Pfam" id="PF01478"/>
    </source>
</evidence>
<dbReference type="GO" id="GO:0032259">
    <property type="term" value="P:methylation"/>
    <property type="evidence" value="ECO:0007669"/>
    <property type="project" value="UniProtKB-KW"/>
</dbReference>
<gene>
    <name evidence="13" type="ORF">ANI02nite_09560</name>
</gene>
<evidence type="ECO:0000256" key="5">
    <source>
        <dbReference type="ARBA" id="ARBA00022692"/>
    </source>
</evidence>
<dbReference type="InterPro" id="IPR014032">
    <property type="entry name" value="Peptidase_A24A_bac"/>
</dbReference>
<evidence type="ECO:0000256" key="4">
    <source>
        <dbReference type="ARBA" id="ARBA00022519"/>
    </source>
</evidence>
<keyword evidence="9" id="KW-0808">Transferase</keyword>
<dbReference type="EC" id="2.1.1.-" evidence="9"/>
<dbReference type="GO" id="GO:0004190">
    <property type="term" value="F:aspartic-type endopeptidase activity"/>
    <property type="evidence" value="ECO:0007669"/>
    <property type="project" value="UniProtKB-EC"/>
</dbReference>
<dbReference type="PRINTS" id="PR00864">
    <property type="entry name" value="PREPILNPTASE"/>
</dbReference>
<feature type="domain" description="Prepilin peptidase A24 N-terminal" evidence="12">
    <location>
        <begin position="2"/>
        <end position="64"/>
    </location>
</feature>
<dbReference type="Proteomes" id="UP000321635">
    <property type="component" value="Unassembled WGS sequence"/>
</dbReference>
<evidence type="ECO:0000313" key="14">
    <source>
        <dbReference type="Proteomes" id="UP000321635"/>
    </source>
</evidence>
<evidence type="ECO:0000256" key="10">
    <source>
        <dbReference type="SAM" id="Phobius"/>
    </source>
</evidence>
<accession>A0A511X803</accession>
<keyword evidence="14" id="KW-1185">Reference proteome</keyword>
<feature type="transmembrane region" description="Helical" evidence="10">
    <location>
        <begin position="215"/>
        <end position="234"/>
    </location>
</feature>
<evidence type="ECO:0000256" key="8">
    <source>
        <dbReference type="RuleBase" id="RU003793"/>
    </source>
</evidence>
<proteinExistence type="inferred from homology"/>
<keyword evidence="9" id="KW-0489">Methyltransferase</keyword>
<comment type="catalytic activity">
    <reaction evidence="9">
        <text>Typically cleaves a -Gly-|-Phe- bond to release an N-terminal, basic peptide of 5-8 residues from type IV prepilin, and then N-methylates the new N-terminal amino group, the methyl donor being S-adenosyl-L-methionine.</text>
        <dbReference type="EC" id="3.4.23.43"/>
    </reaction>
</comment>
<keyword evidence="7 10" id="KW-0472">Membrane</keyword>